<protein>
    <submittedName>
        <fullName evidence="1">Uncharacterized protein</fullName>
    </submittedName>
</protein>
<comment type="caution">
    <text evidence="1">The sequence shown here is derived from an EMBL/GenBank/DDBJ whole genome shotgun (WGS) entry which is preliminary data.</text>
</comment>
<gene>
    <name evidence="1" type="ORF">IM811_009704</name>
</gene>
<dbReference type="AlphaFoldDB" id="A0A8H7K5I7"/>
<sequence>MAGSSSAKDGRRLVIPAEADHSDPALFISSGTGCVIGNMVADTDGHQIVVSTTGEQVKVDSLVSGIRAVQFVGSVSDESLQLYFQTRARRL</sequence>
<evidence type="ECO:0000313" key="2">
    <source>
        <dbReference type="Proteomes" id="UP000616885"/>
    </source>
</evidence>
<dbReference type="EMBL" id="JADCTT010000023">
    <property type="protein sequence ID" value="KAF9742196.1"/>
    <property type="molecule type" value="Genomic_DNA"/>
</dbReference>
<dbReference type="Proteomes" id="UP000616885">
    <property type="component" value="Unassembled WGS sequence"/>
</dbReference>
<reference evidence="1" key="1">
    <citation type="submission" date="2020-10" db="EMBL/GenBank/DDBJ databases">
        <title>High-Quality Genome Resource of Clonostachys rosea strain S41 by Oxford Nanopore Long-Read Sequencing.</title>
        <authorList>
            <person name="Wang H."/>
        </authorList>
    </citation>
    <scope>NUCLEOTIDE SEQUENCE</scope>
    <source>
        <strain evidence="1">S41</strain>
    </source>
</reference>
<name>A0A8H7K5I7_BIOOC</name>
<organism evidence="1 2">
    <name type="scientific">Bionectria ochroleuca</name>
    <name type="common">Gliocladium roseum</name>
    <dbReference type="NCBI Taxonomy" id="29856"/>
    <lineage>
        <taxon>Eukaryota</taxon>
        <taxon>Fungi</taxon>
        <taxon>Dikarya</taxon>
        <taxon>Ascomycota</taxon>
        <taxon>Pezizomycotina</taxon>
        <taxon>Sordariomycetes</taxon>
        <taxon>Hypocreomycetidae</taxon>
        <taxon>Hypocreales</taxon>
        <taxon>Bionectriaceae</taxon>
        <taxon>Clonostachys</taxon>
    </lineage>
</organism>
<evidence type="ECO:0000313" key="1">
    <source>
        <dbReference type="EMBL" id="KAF9742196.1"/>
    </source>
</evidence>
<accession>A0A8H7K5I7</accession>
<proteinExistence type="predicted"/>